<dbReference type="InParanoid" id="A0A4W3I5K2"/>
<reference evidence="6" key="1">
    <citation type="journal article" date="2006" name="Science">
        <title>Ancient noncoding elements conserved in the human genome.</title>
        <authorList>
            <person name="Venkatesh B."/>
            <person name="Kirkness E.F."/>
            <person name="Loh Y.H."/>
            <person name="Halpern A.L."/>
            <person name="Lee A.P."/>
            <person name="Johnson J."/>
            <person name="Dandona N."/>
            <person name="Viswanathan L.D."/>
            <person name="Tay A."/>
            <person name="Venter J.C."/>
            <person name="Strausberg R.L."/>
            <person name="Brenner S."/>
        </authorList>
    </citation>
    <scope>NUCLEOTIDE SEQUENCE [LARGE SCALE GENOMIC DNA]</scope>
</reference>
<comment type="subcellular location">
    <subcellularLocation>
        <location evidence="1">Secreted</location>
    </subcellularLocation>
</comment>
<evidence type="ECO:0000256" key="3">
    <source>
        <dbReference type="PROSITE-ProRule" id="PRU00446"/>
    </source>
</evidence>
<gene>
    <name evidence="5" type="primary">LOC103190329</name>
</gene>
<dbReference type="PROSITE" id="PS51132">
    <property type="entry name" value="OLF"/>
    <property type="match status" value="1"/>
</dbReference>
<reference evidence="6" key="2">
    <citation type="journal article" date="2007" name="PLoS Biol.">
        <title>Survey sequencing and comparative analysis of the elephant shark (Callorhinchus milii) genome.</title>
        <authorList>
            <person name="Venkatesh B."/>
            <person name="Kirkness E.F."/>
            <person name="Loh Y.H."/>
            <person name="Halpern A.L."/>
            <person name="Lee A.P."/>
            <person name="Johnson J."/>
            <person name="Dandona N."/>
            <person name="Viswanathan L.D."/>
            <person name="Tay A."/>
            <person name="Venter J.C."/>
            <person name="Strausberg R.L."/>
            <person name="Brenner S."/>
        </authorList>
    </citation>
    <scope>NUCLEOTIDE SEQUENCE [LARGE SCALE GENOMIC DNA]</scope>
</reference>
<protein>
    <submittedName>
        <fullName evidence="5">Olfactomedin-4-like</fullName>
    </submittedName>
</protein>
<keyword evidence="6" id="KW-1185">Reference proteome</keyword>
<dbReference type="Proteomes" id="UP000314986">
    <property type="component" value="Unassembled WGS sequence"/>
</dbReference>
<dbReference type="GeneTree" id="ENSGT00940000155454"/>
<dbReference type="InterPro" id="IPR003112">
    <property type="entry name" value="Olfac-like_dom"/>
</dbReference>
<reference evidence="5" key="5">
    <citation type="submission" date="2025-09" db="UniProtKB">
        <authorList>
            <consortium name="Ensembl"/>
        </authorList>
    </citation>
    <scope>IDENTIFICATION</scope>
</reference>
<evidence type="ECO:0000259" key="4">
    <source>
        <dbReference type="PROSITE" id="PS51132"/>
    </source>
</evidence>
<dbReference type="Ensembl" id="ENSCMIT00000023125.1">
    <property type="protein sequence ID" value="ENSCMIP00000022736.1"/>
    <property type="gene ID" value="ENSCMIG00000010213.1"/>
</dbReference>
<evidence type="ECO:0000313" key="6">
    <source>
        <dbReference type="Proteomes" id="UP000314986"/>
    </source>
</evidence>
<name>A0A4W3I5K2_CALMI</name>
<dbReference type="PANTHER" id="PTHR23192:SF7">
    <property type="entry name" value="OLFACTOMEDIN-4"/>
    <property type="match status" value="1"/>
</dbReference>
<evidence type="ECO:0000256" key="2">
    <source>
        <dbReference type="ARBA" id="ARBA00022525"/>
    </source>
</evidence>
<reference evidence="5" key="4">
    <citation type="submission" date="2025-08" db="UniProtKB">
        <authorList>
            <consortium name="Ensembl"/>
        </authorList>
    </citation>
    <scope>IDENTIFICATION</scope>
</reference>
<keyword evidence="2" id="KW-0964">Secreted</keyword>
<accession>A0A4W3I5K2</accession>
<dbReference type="AlphaFoldDB" id="A0A4W3I5K2"/>
<dbReference type="GO" id="GO:0007165">
    <property type="term" value="P:signal transduction"/>
    <property type="evidence" value="ECO:0007669"/>
    <property type="project" value="TreeGrafter"/>
</dbReference>
<organism evidence="5 6">
    <name type="scientific">Callorhinchus milii</name>
    <name type="common">Ghost shark</name>
    <dbReference type="NCBI Taxonomy" id="7868"/>
    <lineage>
        <taxon>Eukaryota</taxon>
        <taxon>Metazoa</taxon>
        <taxon>Chordata</taxon>
        <taxon>Craniata</taxon>
        <taxon>Vertebrata</taxon>
        <taxon>Chondrichthyes</taxon>
        <taxon>Holocephali</taxon>
        <taxon>Chimaeriformes</taxon>
        <taxon>Callorhinchidae</taxon>
        <taxon>Callorhinchus</taxon>
    </lineage>
</organism>
<dbReference type="Pfam" id="PF02191">
    <property type="entry name" value="OLF"/>
    <property type="match status" value="1"/>
</dbReference>
<sequence length="486" mass="54896">MSCVCVPGISKCWCSHLGNLLPAAEVGDRLAMMYRLTLLILQVSAALSAMVGNRTIERDVKCVCSVVMPDNIFPVERMEYLEATSQNLSTSVQTETLKVQMYGQTLSLYTQQLQNLTLRLQAMESGAGYTELQFDALRVEIQELLSLTSQLRSTVNGSEAIIERLHFQIKNMSTTVDQLETFDKHNVLGIRQEIKVLKAQQKKCEANQGLKPSQVNFGSCDHGGLLNVRGPNVVQLNWRGIGCTSGAWGRDPAPLPGKGGQYWVAPLESDRRAFNSYRLYSSYNDLLLSRNPVNVQLRSSSYTGQGSGMAMYKNYLYYNCYNSRYMCRMNRDTYRTQRTILNNATYNNRFSFSSGSYHDFDFAVDESGLWVVYATEASDGNMVVSKINDTSFTVEENWVTNMYKPSVSGTFMICGVLYAMRSQSTRLEEIFYTFDTKDGQEAMISVKMEKMLEKVSSVTYSPSDHKLFVYNQGNQMTYDVVFRPKG</sequence>
<evidence type="ECO:0000256" key="1">
    <source>
        <dbReference type="ARBA" id="ARBA00004613"/>
    </source>
</evidence>
<feature type="domain" description="Olfactomedin-like" evidence="4">
    <location>
        <begin position="219"/>
        <end position="484"/>
    </location>
</feature>
<dbReference type="SMART" id="SM00284">
    <property type="entry name" value="OLF"/>
    <property type="match status" value="1"/>
</dbReference>
<dbReference type="InterPro" id="IPR050605">
    <property type="entry name" value="Olfactomedin-like_domain"/>
</dbReference>
<dbReference type="GO" id="GO:0005615">
    <property type="term" value="C:extracellular space"/>
    <property type="evidence" value="ECO:0007669"/>
    <property type="project" value="TreeGrafter"/>
</dbReference>
<reference evidence="6" key="3">
    <citation type="journal article" date="2014" name="Nature">
        <title>Elephant shark genome provides unique insights into gnathostome evolution.</title>
        <authorList>
            <consortium name="International Elephant Shark Genome Sequencing Consortium"/>
            <person name="Venkatesh B."/>
            <person name="Lee A.P."/>
            <person name="Ravi V."/>
            <person name="Maurya A.K."/>
            <person name="Lian M.M."/>
            <person name="Swann J.B."/>
            <person name="Ohta Y."/>
            <person name="Flajnik M.F."/>
            <person name="Sutoh Y."/>
            <person name="Kasahara M."/>
            <person name="Hoon S."/>
            <person name="Gangu V."/>
            <person name="Roy S.W."/>
            <person name="Irimia M."/>
            <person name="Korzh V."/>
            <person name="Kondrychyn I."/>
            <person name="Lim Z.W."/>
            <person name="Tay B.H."/>
            <person name="Tohari S."/>
            <person name="Kong K.W."/>
            <person name="Ho S."/>
            <person name="Lorente-Galdos B."/>
            <person name="Quilez J."/>
            <person name="Marques-Bonet T."/>
            <person name="Raney B.J."/>
            <person name="Ingham P.W."/>
            <person name="Tay A."/>
            <person name="Hillier L.W."/>
            <person name="Minx P."/>
            <person name="Boehm T."/>
            <person name="Wilson R.K."/>
            <person name="Brenner S."/>
            <person name="Warren W.C."/>
        </authorList>
    </citation>
    <scope>NUCLEOTIDE SEQUENCE [LARGE SCALE GENOMIC DNA]</scope>
</reference>
<evidence type="ECO:0000313" key="5">
    <source>
        <dbReference type="Ensembl" id="ENSCMIP00000022736.1"/>
    </source>
</evidence>
<dbReference type="PANTHER" id="PTHR23192">
    <property type="entry name" value="OLFACTOMEDIN-RELATED"/>
    <property type="match status" value="1"/>
</dbReference>
<dbReference type="OMA" id="LDITICK"/>
<comment type="caution">
    <text evidence="3">Lacks conserved residue(s) required for the propagation of feature annotation.</text>
</comment>
<proteinExistence type="predicted"/>